<dbReference type="InterPro" id="IPR050570">
    <property type="entry name" value="Cell_wall_metabolism_enzyme"/>
</dbReference>
<evidence type="ECO:0000313" key="10">
    <source>
        <dbReference type="Proteomes" id="UP001595681"/>
    </source>
</evidence>
<name>A0ABV7NI40_9SPHN</name>
<dbReference type="SUPFAM" id="SSF51261">
    <property type="entry name" value="Duplicated hybrid motif"/>
    <property type="match status" value="1"/>
</dbReference>
<keyword evidence="3" id="KW-0479">Metal-binding</keyword>
<dbReference type="EC" id="3.4.24.-" evidence="9"/>
<gene>
    <name evidence="9" type="ORF">ACFOKF_18425</name>
</gene>
<evidence type="ECO:0000256" key="4">
    <source>
        <dbReference type="ARBA" id="ARBA00022801"/>
    </source>
</evidence>
<proteinExistence type="predicted"/>
<feature type="domain" description="M23ase beta-sheet core" evidence="8">
    <location>
        <begin position="84"/>
        <end position="178"/>
    </location>
</feature>
<dbReference type="PANTHER" id="PTHR21666">
    <property type="entry name" value="PEPTIDASE-RELATED"/>
    <property type="match status" value="1"/>
</dbReference>
<evidence type="ECO:0000256" key="2">
    <source>
        <dbReference type="ARBA" id="ARBA00022670"/>
    </source>
</evidence>
<evidence type="ECO:0000256" key="1">
    <source>
        <dbReference type="ARBA" id="ARBA00001947"/>
    </source>
</evidence>
<feature type="chain" id="PRO_5045612871" evidence="7">
    <location>
        <begin position="22"/>
        <end position="186"/>
    </location>
</feature>
<dbReference type="Pfam" id="PF01551">
    <property type="entry name" value="Peptidase_M23"/>
    <property type="match status" value="1"/>
</dbReference>
<dbReference type="PANTHER" id="PTHR21666:SF288">
    <property type="entry name" value="CELL DIVISION PROTEIN YTFB"/>
    <property type="match status" value="1"/>
</dbReference>
<protein>
    <submittedName>
        <fullName evidence="9">M23 family metallopeptidase</fullName>
        <ecNumber evidence="9">3.4.24.-</ecNumber>
    </submittedName>
</protein>
<comment type="caution">
    <text evidence="9">The sequence shown here is derived from an EMBL/GenBank/DDBJ whole genome shotgun (WGS) entry which is preliminary data.</text>
</comment>
<dbReference type="RefSeq" id="WP_380797508.1">
    <property type="nucleotide sequence ID" value="NZ_JBHRVU010000004.1"/>
</dbReference>
<dbReference type="EMBL" id="JBHRVU010000004">
    <property type="protein sequence ID" value="MFC3443149.1"/>
    <property type="molecule type" value="Genomic_DNA"/>
</dbReference>
<sequence length="186" mass="20278">MMRRLFLTIAMLVPAMMPLHAATTNGDPQAFRTLFGAWKKAQDRKRSTIAPLPRRGAAPARKNMSSGRSGMGMRMDPILHRPRYHAGVDLPEATGVPVHATADGQVGVAGWVRGYGLLVTIRHPSGYETRYAHMSRIAVAPGQTLRRGRLIGYVGSTGRSTGPHLHYEVRLRGQAIDPTAFMAAGR</sequence>
<evidence type="ECO:0000259" key="8">
    <source>
        <dbReference type="Pfam" id="PF01551"/>
    </source>
</evidence>
<dbReference type="InterPro" id="IPR011055">
    <property type="entry name" value="Dup_hybrid_motif"/>
</dbReference>
<keyword evidence="4 9" id="KW-0378">Hydrolase</keyword>
<organism evidence="9 10">
    <name type="scientific">Sphingobium rhizovicinum</name>
    <dbReference type="NCBI Taxonomy" id="432308"/>
    <lineage>
        <taxon>Bacteria</taxon>
        <taxon>Pseudomonadati</taxon>
        <taxon>Pseudomonadota</taxon>
        <taxon>Alphaproteobacteria</taxon>
        <taxon>Sphingomonadales</taxon>
        <taxon>Sphingomonadaceae</taxon>
        <taxon>Sphingobium</taxon>
    </lineage>
</organism>
<dbReference type="Gene3D" id="2.70.70.10">
    <property type="entry name" value="Glucose Permease (Domain IIA)"/>
    <property type="match status" value="1"/>
</dbReference>
<dbReference type="GO" id="GO:0016787">
    <property type="term" value="F:hydrolase activity"/>
    <property type="evidence" value="ECO:0007669"/>
    <property type="project" value="UniProtKB-KW"/>
</dbReference>
<dbReference type="Proteomes" id="UP001595681">
    <property type="component" value="Unassembled WGS sequence"/>
</dbReference>
<evidence type="ECO:0000256" key="5">
    <source>
        <dbReference type="ARBA" id="ARBA00022833"/>
    </source>
</evidence>
<dbReference type="CDD" id="cd12797">
    <property type="entry name" value="M23_peptidase"/>
    <property type="match status" value="1"/>
</dbReference>
<evidence type="ECO:0000256" key="3">
    <source>
        <dbReference type="ARBA" id="ARBA00022723"/>
    </source>
</evidence>
<evidence type="ECO:0000256" key="6">
    <source>
        <dbReference type="ARBA" id="ARBA00023049"/>
    </source>
</evidence>
<evidence type="ECO:0000256" key="7">
    <source>
        <dbReference type="SAM" id="SignalP"/>
    </source>
</evidence>
<reference evidence="10" key="1">
    <citation type="journal article" date="2019" name="Int. J. Syst. Evol. Microbiol.">
        <title>The Global Catalogue of Microorganisms (GCM) 10K type strain sequencing project: providing services to taxonomists for standard genome sequencing and annotation.</title>
        <authorList>
            <consortium name="The Broad Institute Genomics Platform"/>
            <consortium name="The Broad Institute Genome Sequencing Center for Infectious Disease"/>
            <person name="Wu L."/>
            <person name="Ma J."/>
        </authorList>
    </citation>
    <scope>NUCLEOTIDE SEQUENCE [LARGE SCALE GENOMIC DNA]</scope>
    <source>
        <strain evidence="10">CCM 7491</strain>
    </source>
</reference>
<keyword evidence="10" id="KW-1185">Reference proteome</keyword>
<keyword evidence="7" id="KW-0732">Signal</keyword>
<keyword evidence="2" id="KW-0645">Protease</keyword>
<accession>A0ABV7NI40</accession>
<feature type="signal peptide" evidence="7">
    <location>
        <begin position="1"/>
        <end position="21"/>
    </location>
</feature>
<comment type="cofactor">
    <cofactor evidence="1">
        <name>Zn(2+)</name>
        <dbReference type="ChEBI" id="CHEBI:29105"/>
    </cofactor>
</comment>
<evidence type="ECO:0000313" key="9">
    <source>
        <dbReference type="EMBL" id="MFC3443149.1"/>
    </source>
</evidence>
<dbReference type="InterPro" id="IPR016047">
    <property type="entry name" value="M23ase_b-sheet_dom"/>
</dbReference>
<keyword evidence="6" id="KW-0482">Metalloprotease</keyword>
<keyword evidence="5" id="KW-0862">Zinc</keyword>